<dbReference type="Gene3D" id="3.40.50.1820">
    <property type="entry name" value="alpha/beta hydrolase"/>
    <property type="match status" value="1"/>
</dbReference>
<sequence length="339" mass="36067">MKRTLAALALACGTPLAVAAPAHVAMAEPAVTGLTCSTHELHVRITDPGPADQTLWGRLCYPGTARPATVQLLVHGFTYNHLYWDFPVRNDRYSYVKAAAAAGYATFNVDRIGEGGSSHPPSDQLNLPAGAVALHDAITALRSGALDGHAFSRVVWVGHSQGSFHGWYELSRYRDVDAAVLTGSLHAGNPEGAEIIHPALEDPKFADSGLDPGYVTTLPGTRGFFYDPATSEPDVIAADEAAKDVGTLTPGPALPVPMDFTAPVLLVSGQRDRGQCVNVTEYNCADPATVLAFESQFYRPETHLSVRMIPETGHDLALSTTAPVTDAVMLGWIRSTLAR</sequence>
<dbReference type="SUPFAM" id="SSF53474">
    <property type="entry name" value="alpha/beta-Hydrolases"/>
    <property type="match status" value="1"/>
</dbReference>
<dbReference type="GO" id="GO:0016787">
    <property type="term" value="F:hydrolase activity"/>
    <property type="evidence" value="ECO:0007669"/>
    <property type="project" value="UniProtKB-KW"/>
</dbReference>
<protein>
    <submittedName>
        <fullName evidence="3">Alpha/beta fold hydrolase</fullName>
    </submittedName>
</protein>
<feature type="signal peptide" evidence="1">
    <location>
        <begin position="1"/>
        <end position="19"/>
    </location>
</feature>
<reference evidence="3 4" key="1">
    <citation type="submission" date="2023-11" db="EMBL/GenBank/DDBJ databases">
        <title>Actinomadura monticuli sp. nov., isolated from volcanic ash.</title>
        <authorList>
            <person name="Lee S.D."/>
            <person name="Yang H."/>
            <person name="Kim I.S."/>
        </authorList>
    </citation>
    <scope>NUCLEOTIDE SEQUENCE [LARGE SCALE GENOMIC DNA]</scope>
    <source>
        <strain evidence="3 4">DLS-62</strain>
    </source>
</reference>
<dbReference type="EMBL" id="JAXCEI010000002">
    <property type="protein sequence ID" value="MFA1538210.1"/>
    <property type="molecule type" value="Genomic_DNA"/>
</dbReference>
<dbReference type="RefSeq" id="WP_371947550.1">
    <property type="nucleotide sequence ID" value="NZ_JAXCEI010000002.1"/>
</dbReference>
<evidence type="ECO:0000313" key="4">
    <source>
        <dbReference type="Proteomes" id="UP001569963"/>
    </source>
</evidence>
<feature type="chain" id="PRO_5046633141" evidence="1">
    <location>
        <begin position="20"/>
        <end position="339"/>
    </location>
</feature>
<dbReference type="InterPro" id="IPR029058">
    <property type="entry name" value="AB_hydrolase_fold"/>
</dbReference>
<dbReference type="Pfam" id="PF12697">
    <property type="entry name" value="Abhydrolase_6"/>
    <property type="match status" value="1"/>
</dbReference>
<evidence type="ECO:0000259" key="2">
    <source>
        <dbReference type="Pfam" id="PF12697"/>
    </source>
</evidence>
<feature type="domain" description="AB hydrolase-1" evidence="2">
    <location>
        <begin position="72"/>
        <end position="320"/>
    </location>
</feature>
<dbReference type="Proteomes" id="UP001569963">
    <property type="component" value="Unassembled WGS sequence"/>
</dbReference>
<keyword evidence="3" id="KW-0378">Hydrolase</keyword>
<gene>
    <name evidence="3" type="ORF">SM611_04645</name>
</gene>
<keyword evidence="4" id="KW-1185">Reference proteome</keyword>
<accession>A0ABV4Q728</accession>
<keyword evidence="1" id="KW-0732">Signal</keyword>
<comment type="caution">
    <text evidence="3">The sequence shown here is derived from an EMBL/GenBank/DDBJ whole genome shotgun (WGS) entry which is preliminary data.</text>
</comment>
<evidence type="ECO:0000313" key="3">
    <source>
        <dbReference type="EMBL" id="MFA1538210.1"/>
    </source>
</evidence>
<dbReference type="InterPro" id="IPR000073">
    <property type="entry name" value="AB_hydrolase_1"/>
</dbReference>
<proteinExistence type="predicted"/>
<name>A0ABV4Q728_9ACTN</name>
<evidence type="ECO:0000256" key="1">
    <source>
        <dbReference type="SAM" id="SignalP"/>
    </source>
</evidence>
<organism evidence="3 4">
    <name type="scientific">Actinomadura monticuli</name>
    <dbReference type="NCBI Taxonomy" id="3097367"/>
    <lineage>
        <taxon>Bacteria</taxon>
        <taxon>Bacillati</taxon>
        <taxon>Actinomycetota</taxon>
        <taxon>Actinomycetes</taxon>
        <taxon>Streptosporangiales</taxon>
        <taxon>Thermomonosporaceae</taxon>
        <taxon>Actinomadura</taxon>
    </lineage>
</organism>